<dbReference type="AlphaFoldDB" id="A0A8X7WDB6"/>
<protein>
    <submittedName>
        <fullName evidence="2">Uncharacterized protein</fullName>
    </submittedName>
</protein>
<organism evidence="2 3">
    <name type="scientific">Brassica carinata</name>
    <name type="common">Ethiopian mustard</name>
    <name type="synonym">Abyssinian cabbage</name>
    <dbReference type="NCBI Taxonomy" id="52824"/>
    <lineage>
        <taxon>Eukaryota</taxon>
        <taxon>Viridiplantae</taxon>
        <taxon>Streptophyta</taxon>
        <taxon>Embryophyta</taxon>
        <taxon>Tracheophyta</taxon>
        <taxon>Spermatophyta</taxon>
        <taxon>Magnoliopsida</taxon>
        <taxon>eudicotyledons</taxon>
        <taxon>Gunneridae</taxon>
        <taxon>Pentapetalae</taxon>
        <taxon>rosids</taxon>
        <taxon>malvids</taxon>
        <taxon>Brassicales</taxon>
        <taxon>Brassicaceae</taxon>
        <taxon>Brassiceae</taxon>
        <taxon>Brassica</taxon>
    </lineage>
</organism>
<evidence type="ECO:0000256" key="1">
    <source>
        <dbReference type="SAM" id="MobiDB-lite"/>
    </source>
</evidence>
<feature type="compositionally biased region" description="Basic and acidic residues" evidence="1">
    <location>
        <begin position="1"/>
        <end position="20"/>
    </location>
</feature>
<evidence type="ECO:0000313" key="3">
    <source>
        <dbReference type="Proteomes" id="UP000886595"/>
    </source>
</evidence>
<comment type="caution">
    <text evidence="2">The sequence shown here is derived from an EMBL/GenBank/DDBJ whole genome shotgun (WGS) entry which is preliminary data.</text>
</comment>
<proteinExistence type="predicted"/>
<feature type="compositionally biased region" description="Polar residues" evidence="1">
    <location>
        <begin position="21"/>
        <end position="30"/>
    </location>
</feature>
<evidence type="ECO:0000313" key="2">
    <source>
        <dbReference type="EMBL" id="KAG2328758.1"/>
    </source>
</evidence>
<accession>A0A8X7WDB6</accession>
<sequence>MTLIDNKLKESIDNITRESTGRNMGASINKSSRESIDFHPRHTERAGASASEPAQGRADAKTSCERAAPAPNNTGDWRIPGTRMKRAASMGEHGAKTSERAAPVRRPAGDSRCRSELAHSKAEEMANPTHSASPRPAFLTVVLTPTVPAERVVVVDTSMPETEVQPSGSSSSPILIVDVKPVLESMPPPPPAKREIVLGLSAPSAIRTSAPKSRKRPCANPDAAKKRRCIKDSEAGPSSSKACSSGLVSRQRAKVCGRRSSPSLWASSPGEVGSLPGEASLVSQARRAKLAHAQLASSPCQALATAGLRSPGELTAMGEARRAKLVRWAEELSLSRPSRAKLTTPPGEAHLSRVSPGEVALCLPKRSSPLLRSCSLASRPVLVG</sequence>
<feature type="region of interest" description="Disordered" evidence="1">
    <location>
        <begin position="204"/>
        <end position="247"/>
    </location>
</feature>
<dbReference type="EMBL" id="JAAMPC010000002">
    <property type="protein sequence ID" value="KAG2328758.1"/>
    <property type="molecule type" value="Genomic_DNA"/>
</dbReference>
<feature type="region of interest" description="Disordered" evidence="1">
    <location>
        <begin position="1"/>
        <end position="111"/>
    </location>
</feature>
<dbReference type="Proteomes" id="UP000886595">
    <property type="component" value="Unassembled WGS sequence"/>
</dbReference>
<reference evidence="2 3" key="1">
    <citation type="submission" date="2020-02" db="EMBL/GenBank/DDBJ databases">
        <authorList>
            <person name="Ma Q."/>
            <person name="Huang Y."/>
            <person name="Song X."/>
            <person name="Pei D."/>
        </authorList>
    </citation>
    <scope>NUCLEOTIDE SEQUENCE [LARGE SCALE GENOMIC DNA]</scope>
    <source>
        <strain evidence="2">Sxm20200214</strain>
        <tissue evidence="2">Leaf</tissue>
    </source>
</reference>
<feature type="compositionally biased region" description="Polar residues" evidence="1">
    <location>
        <begin position="236"/>
        <end position="247"/>
    </location>
</feature>
<gene>
    <name evidence="2" type="ORF">Bca52824_011486</name>
</gene>
<keyword evidence="3" id="KW-1185">Reference proteome</keyword>
<feature type="compositionally biased region" description="Basic and acidic residues" evidence="1">
    <location>
        <begin position="31"/>
        <end position="45"/>
    </location>
</feature>
<name>A0A8X7WDB6_BRACI</name>